<dbReference type="KEGG" id="tpsc:RBB77_00975"/>
<feature type="chain" id="PRO_5044009121" evidence="2">
    <location>
        <begin position="33"/>
        <end position="281"/>
    </location>
</feature>
<sequence>MTIARVRLTSRKFLNKSLIFTVALFASTDLIAQVRTEPSALVATDAMLSLPDAPSVSNSTSSVDESSSSSNEADSSANLGAGGALDPASVKRRILATRSDITIYPGQTAPSLSAHDKEVMGFKQTFTLFSLIGWTTSAAYTHLINGTPNYGTDSGAFGERLGAAALRNTSQNIFGNVVFAPLFHEDPRYYKMGKGHNVAKRVAYAATRAIITRADDGHATPNCSLILGRVFGAALTNAYYPDSNRSFSQTAQTFGTSMAGGAIGFVVTEFLDEALEITHLK</sequence>
<gene>
    <name evidence="3" type="ORF">RBB77_00975</name>
</gene>
<dbReference type="EMBL" id="CP132942">
    <property type="protein sequence ID" value="XCB33482.1"/>
    <property type="molecule type" value="Genomic_DNA"/>
</dbReference>
<dbReference type="AlphaFoldDB" id="A0AAU7ZR95"/>
<evidence type="ECO:0000256" key="2">
    <source>
        <dbReference type="SAM" id="SignalP"/>
    </source>
</evidence>
<accession>A0AAU7ZR95</accession>
<keyword evidence="2" id="KW-0732">Signal</keyword>
<reference evidence="3" key="1">
    <citation type="submission" date="2023-08" db="EMBL/GenBank/DDBJ databases">
        <authorList>
            <person name="Messyasz A."/>
            <person name="Mannisto M.K."/>
            <person name="Kerkhof L.J."/>
            <person name="Haggblom M."/>
        </authorList>
    </citation>
    <scope>NUCLEOTIDE SEQUENCE</scope>
    <source>
        <strain evidence="3">X5P6</strain>
    </source>
</reference>
<evidence type="ECO:0000256" key="1">
    <source>
        <dbReference type="SAM" id="MobiDB-lite"/>
    </source>
</evidence>
<proteinExistence type="predicted"/>
<organism evidence="3">
    <name type="scientific">Tunturiibacter psychrotolerans</name>
    <dbReference type="NCBI Taxonomy" id="3069686"/>
    <lineage>
        <taxon>Bacteria</taxon>
        <taxon>Pseudomonadati</taxon>
        <taxon>Acidobacteriota</taxon>
        <taxon>Terriglobia</taxon>
        <taxon>Terriglobales</taxon>
        <taxon>Acidobacteriaceae</taxon>
        <taxon>Tunturiibacter</taxon>
    </lineage>
</organism>
<dbReference type="RefSeq" id="WP_353064319.1">
    <property type="nucleotide sequence ID" value="NZ_CP132942.1"/>
</dbReference>
<evidence type="ECO:0000313" key="3">
    <source>
        <dbReference type="EMBL" id="XCB33482.1"/>
    </source>
</evidence>
<name>A0AAU7ZR95_9BACT</name>
<feature type="region of interest" description="Disordered" evidence="1">
    <location>
        <begin position="52"/>
        <end position="81"/>
    </location>
</feature>
<feature type="signal peptide" evidence="2">
    <location>
        <begin position="1"/>
        <end position="32"/>
    </location>
</feature>
<protein>
    <submittedName>
        <fullName evidence="3">Uncharacterized protein</fullName>
    </submittedName>
</protein>
<reference evidence="3" key="2">
    <citation type="journal article" date="2024" name="Environ. Microbiol.">
        <title>Genome analysis and description of Tunturibacter gen. nov. expands the diversity of Terriglobia in tundra soils.</title>
        <authorList>
            <person name="Messyasz A."/>
            <person name="Mannisto M.K."/>
            <person name="Kerkhof L.J."/>
            <person name="Haggblom M.M."/>
        </authorList>
    </citation>
    <scope>NUCLEOTIDE SEQUENCE</scope>
    <source>
        <strain evidence="3">X5P6</strain>
    </source>
</reference>
<feature type="compositionally biased region" description="Low complexity" evidence="1">
    <location>
        <begin position="55"/>
        <end position="77"/>
    </location>
</feature>